<dbReference type="InterPro" id="IPR036423">
    <property type="entry name" value="SOD-like_Cu/Zn_dom_sf"/>
</dbReference>
<feature type="domain" description="Superoxide dismutase copper/zinc binding" evidence="17">
    <location>
        <begin position="45"/>
        <end position="162"/>
    </location>
</feature>
<evidence type="ECO:0000256" key="8">
    <source>
        <dbReference type="ARBA" id="ARBA00022622"/>
    </source>
</evidence>
<evidence type="ECO:0000256" key="14">
    <source>
        <dbReference type="ARBA" id="ARBA00023288"/>
    </source>
</evidence>
<keyword evidence="11" id="KW-0560">Oxidoreductase</keyword>
<sequence length="211" mass="21465">MVSTSSITVLALSSLALAQNAPVSTDSPQGVTYVAKFVPNSKSNISGTVQFEAAKNGSVLVNVDVQGLPSQGGPFPYHIHEKPVPSDGNCTGTLGHLNPFNGTTTSTVAAGKEAGDLAGKHGNITTSPFQTEFVDNYISLNPDNAAYIGGLSVVIHASDNSRLTCANITKEDAKKSNETETSAVTSANAAGNLVANGFVAGALAGVVAYLI</sequence>
<keyword evidence="8" id="KW-0472">Membrane</keyword>
<evidence type="ECO:0000256" key="6">
    <source>
        <dbReference type="ARBA" id="ARBA00022512"/>
    </source>
</evidence>
<keyword evidence="14" id="KW-0449">Lipoprotein</keyword>
<protein>
    <recommendedName>
        <fullName evidence="5">superoxide dismutase</fullName>
        <ecNumber evidence="5">1.15.1.1</ecNumber>
    </recommendedName>
</protein>
<dbReference type="OMA" id="ACANITQ"/>
<evidence type="ECO:0000256" key="10">
    <source>
        <dbReference type="ARBA" id="ARBA00022862"/>
    </source>
</evidence>
<accession>G3AKM1</accession>
<dbReference type="eggNOG" id="ENOG502S5NX">
    <property type="taxonomic scope" value="Eukaryota"/>
</dbReference>
<keyword evidence="16" id="KW-0732">Signal</keyword>
<dbReference type="Gene3D" id="2.60.40.200">
    <property type="entry name" value="Superoxide dismutase, copper/zinc binding domain"/>
    <property type="match status" value="1"/>
</dbReference>
<evidence type="ECO:0000259" key="17">
    <source>
        <dbReference type="Pfam" id="PF00080"/>
    </source>
</evidence>
<evidence type="ECO:0000256" key="1">
    <source>
        <dbReference type="ARBA" id="ARBA00001935"/>
    </source>
</evidence>
<keyword evidence="6" id="KW-0134">Cell wall</keyword>
<proteinExistence type="inferred from homology"/>
<dbReference type="Proteomes" id="UP000000709">
    <property type="component" value="Unassembled WGS sequence"/>
</dbReference>
<feature type="signal peptide" evidence="16">
    <location>
        <begin position="1"/>
        <end position="18"/>
    </location>
</feature>
<dbReference type="SUPFAM" id="SSF49329">
    <property type="entry name" value="Cu,Zn superoxide dismutase-like"/>
    <property type="match status" value="1"/>
</dbReference>
<evidence type="ECO:0000256" key="3">
    <source>
        <dbReference type="ARBA" id="ARBA00004589"/>
    </source>
</evidence>
<evidence type="ECO:0000256" key="9">
    <source>
        <dbReference type="ARBA" id="ARBA00022723"/>
    </source>
</evidence>
<dbReference type="GO" id="GO:0004784">
    <property type="term" value="F:superoxide dismutase activity"/>
    <property type="evidence" value="ECO:0007669"/>
    <property type="project" value="UniProtKB-EC"/>
</dbReference>
<feature type="chain" id="PRO_5003442204" description="superoxide dismutase" evidence="16">
    <location>
        <begin position="19"/>
        <end position="211"/>
    </location>
</feature>
<dbReference type="InterPro" id="IPR024134">
    <property type="entry name" value="SOD_Cu/Zn_/chaperone"/>
</dbReference>
<dbReference type="GO" id="GO:0098552">
    <property type="term" value="C:side of membrane"/>
    <property type="evidence" value="ECO:0007669"/>
    <property type="project" value="UniProtKB-KW"/>
</dbReference>
<evidence type="ECO:0000256" key="15">
    <source>
        <dbReference type="ARBA" id="ARBA00049204"/>
    </source>
</evidence>
<keyword evidence="19" id="KW-1185">Reference proteome</keyword>
<evidence type="ECO:0000256" key="12">
    <source>
        <dbReference type="ARBA" id="ARBA00023008"/>
    </source>
</evidence>
<evidence type="ECO:0000313" key="18">
    <source>
        <dbReference type="EMBL" id="EGW33626.1"/>
    </source>
</evidence>
<dbReference type="EC" id="1.15.1.1" evidence="5"/>
<dbReference type="OrthoDB" id="159229at2759"/>
<dbReference type="EMBL" id="GL996501">
    <property type="protein sequence ID" value="EGW33626.1"/>
    <property type="molecule type" value="Genomic_DNA"/>
</dbReference>
<comment type="catalytic activity">
    <reaction evidence="15">
        <text>2 superoxide + 2 H(+) = H2O2 + O2</text>
        <dbReference type="Rhea" id="RHEA:20696"/>
        <dbReference type="ChEBI" id="CHEBI:15378"/>
        <dbReference type="ChEBI" id="CHEBI:15379"/>
        <dbReference type="ChEBI" id="CHEBI:16240"/>
        <dbReference type="ChEBI" id="CHEBI:18421"/>
        <dbReference type="EC" id="1.15.1.1"/>
    </reaction>
</comment>
<comment type="cofactor">
    <cofactor evidence="1">
        <name>Cu cation</name>
        <dbReference type="ChEBI" id="CHEBI:23378"/>
    </cofactor>
</comment>
<organism evidence="19">
    <name type="scientific">Spathaspora passalidarum (strain NRRL Y-27907 / 11-Y1)</name>
    <dbReference type="NCBI Taxonomy" id="619300"/>
    <lineage>
        <taxon>Eukaryota</taxon>
        <taxon>Fungi</taxon>
        <taxon>Dikarya</taxon>
        <taxon>Ascomycota</taxon>
        <taxon>Saccharomycotina</taxon>
        <taxon>Pichiomycetes</taxon>
        <taxon>Debaryomycetaceae</taxon>
        <taxon>Spathaspora</taxon>
    </lineage>
</organism>
<evidence type="ECO:0000256" key="16">
    <source>
        <dbReference type="SAM" id="SignalP"/>
    </source>
</evidence>
<evidence type="ECO:0000313" key="19">
    <source>
        <dbReference type="Proteomes" id="UP000000709"/>
    </source>
</evidence>
<keyword evidence="8" id="KW-0336">GPI-anchor</keyword>
<keyword evidence="8" id="KW-0325">Glycoprotein</keyword>
<dbReference type="STRING" id="619300.G3AKM1"/>
<name>G3AKM1_SPAPN</name>
<dbReference type="RefSeq" id="XP_007375141.1">
    <property type="nucleotide sequence ID" value="XM_007375079.1"/>
</dbReference>
<dbReference type="InterPro" id="IPR001424">
    <property type="entry name" value="SOD_Cu_Zn_dom"/>
</dbReference>
<reference evidence="18 19" key="1">
    <citation type="journal article" date="2011" name="Proc. Natl. Acad. Sci. U.S.A.">
        <title>Comparative genomics of xylose-fermenting fungi for enhanced biofuel production.</title>
        <authorList>
            <person name="Wohlbach D.J."/>
            <person name="Kuo A."/>
            <person name="Sato T.K."/>
            <person name="Potts K.M."/>
            <person name="Salamov A.A."/>
            <person name="LaButti K.M."/>
            <person name="Sun H."/>
            <person name="Clum A."/>
            <person name="Pangilinan J.L."/>
            <person name="Lindquist E.A."/>
            <person name="Lucas S."/>
            <person name="Lapidus A."/>
            <person name="Jin M."/>
            <person name="Gunawan C."/>
            <person name="Balan V."/>
            <person name="Dale B.E."/>
            <person name="Jeffries T.W."/>
            <person name="Zinkel R."/>
            <person name="Barry K.W."/>
            <person name="Grigoriev I.V."/>
            <person name="Gasch A.P."/>
        </authorList>
    </citation>
    <scope>NUCLEOTIDE SEQUENCE [LARGE SCALE GENOMIC DNA]</scope>
    <source>
        <strain evidence="19">NRRL Y-27907 / 11-Y1</strain>
    </source>
</reference>
<dbReference type="AlphaFoldDB" id="G3AKM1"/>
<evidence type="ECO:0000256" key="2">
    <source>
        <dbReference type="ARBA" id="ARBA00004191"/>
    </source>
</evidence>
<dbReference type="PANTHER" id="PTHR10003">
    <property type="entry name" value="SUPEROXIDE DISMUTASE CU-ZN -RELATED"/>
    <property type="match status" value="1"/>
</dbReference>
<evidence type="ECO:0000256" key="4">
    <source>
        <dbReference type="ARBA" id="ARBA00010457"/>
    </source>
</evidence>
<dbReference type="GO" id="GO:0005507">
    <property type="term" value="F:copper ion binding"/>
    <property type="evidence" value="ECO:0007669"/>
    <property type="project" value="InterPro"/>
</dbReference>
<keyword evidence="10" id="KW-0049">Antioxidant</keyword>
<dbReference type="KEGG" id="spaa:SPAPADRAFT_60963"/>
<evidence type="ECO:0000256" key="5">
    <source>
        <dbReference type="ARBA" id="ARBA00012682"/>
    </source>
</evidence>
<evidence type="ECO:0000256" key="11">
    <source>
        <dbReference type="ARBA" id="ARBA00023002"/>
    </source>
</evidence>
<keyword evidence="9" id="KW-0479">Metal-binding</keyword>
<comment type="subcellular location">
    <subcellularLocation>
        <location evidence="3">Membrane</location>
        <topology evidence="3">Lipid-anchor</topology>
        <topology evidence="3">GPI-anchor</topology>
    </subcellularLocation>
    <subcellularLocation>
        <location evidence="2">Secreted</location>
        <location evidence="2">Cell wall</location>
    </subcellularLocation>
</comment>
<dbReference type="HOGENOM" id="CLU_063073_1_1_1"/>
<comment type="similarity">
    <text evidence="4">Belongs to the Cu-Zn superoxide dismutase family.</text>
</comment>
<dbReference type="GeneID" id="18873657"/>
<dbReference type="FunFam" id="2.60.40.200:FF:000007">
    <property type="entry name" value="Cell surface Cu-only superoxide dismutase 5"/>
    <property type="match status" value="1"/>
</dbReference>
<keyword evidence="12" id="KW-0186">Copper</keyword>
<evidence type="ECO:0000256" key="13">
    <source>
        <dbReference type="ARBA" id="ARBA00023026"/>
    </source>
</evidence>
<dbReference type="InParanoid" id="G3AKM1"/>
<dbReference type="Pfam" id="PF00080">
    <property type="entry name" value="Sod_Cu"/>
    <property type="match status" value="1"/>
</dbReference>
<keyword evidence="7" id="KW-0964">Secreted</keyword>
<dbReference type="GO" id="GO:0005576">
    <property type="term" value="C:extracellular region"/>
    <property type="evidence" value="ECO:0007669"/>
    <property type="project" value="UniProtKB-ARBA"/>
</dbReference>
<evidence type="ECO:0000256" key="7">
    <source>
        <dbReference type="ARBA" id="ARBA00022525"/>
    </source>
</evidence>
<gene>
    <name evidence="18" type="ORF">SPAPADRAFT_60963</name>
</gene>
<keyword evidence="13" id="KW-0843">Virulence</keyword>